<name>A0A1J4RPS5_9BACT</name>
<evidence type="ECO:0000313" key="2">
    <source>
        <dbReference type="Proteomes" id="UP000182753"/>
    </source>
</evidence>
<dbReference type="AlphaFoldDB" id="A0A1J4RPS5"/>
<dbReference type="Pfam" id="PF11373">
    <property type="entry name" value="DUF3175"/>
    <property type="match status" value="1"/>
</dbReference>
<organism evidence="1 2">
    <name type="scientific">Candidatus Berkelbacteria bacterium CG1_02_42_45</name>
    <dbReference type="NCBI Taxonomy" id="1805036"/>
    <lineage>
        <taxon>Bacteria</taxon>
        <taxon>Candidatus Berkelbacteria</taxon>
    </lineage>
</organism>
<accession>A0A1J4RPS5</accession>
<dbReference type="EMBL" id="MNUJ01000041">
    <property type="protein sequence ID" value="OIN89417.1"/>
    <property type="molecule type" value="Genomic_DNA"/>
</dbReference>
<evidence type="ECO:0000313" key="1">
    <source>
        <dbReference type="EMBL" id="OIN89417.1"/>
    </source>
</evidence>
<proteinExistence type="predicted"/>
<dbReference type="InterPro" id="IPR021513">
    <property type="entry name" value="Phage_RSL1_Orf186"/>
</dbReference>
<protein>
    <recommendedName>
        <fullName evidence="3">DUF3175 domain-containing protein</fullName>
    </recommendedName>
</protein>
<gene>
    <name evidence="1" type="ORF">AUJ40_01990</name>
</gene>
<reference evidence="1 2" key="1">
    <citation type="journal article" date="2016" name="Environ. Microbiol.">
        <title>Genomic resolution of a cold subsurface aquifer community provides metabolic insights for novel microbes adapted to high CO concentrations.</title>
        <authorList>
            <person name="Probst A.J."/>
            <person name="Castelle C.J."/>
            <person name="Singh A."/>
            <person name="Brown C.T."/>
            <person name="Anantharaman K."/>
            <person name="Sharon I."/>
            <person name="Hug L.A."/>
            <person name="Burstein D."/>
            <person name="Emerson J.B."/>
            <person name="Thomas B.C."/>
            <person name="Banfield J.F."/>
        </authorList>
    </citation>
    <scope>NUCLEOTIDE SEQUENCE [LARGE SCALE GENOMIC DNA]</scope>
    <source>
        <strain evidence="1">CG1_02_42_45</strain>
    </source>
</reference>
<evidence type="ECO:0008006" key="3">
    <source>
        <dbReference type="Google" id="ProtNLM"/>
    </source>
</evidence>
<dbReference type="Proteomes" id="UP000182753">
    <property type="component" value="Unassembled WGS sequence"/>
</dbReference>
<comment type="caution">
    <text evidence="1">The sequence shown here is derived from an EMBL/GenBank/DDBJ whole genome shotgun (WGS) entry which is preliminary data.</text>
</comment>
<sequence>MATAKKKYWSKAVTEHSNALDLEKDIFAWKDPRKIARSLKRSAEGSTRRKAHPFQSAMSMLNFYINRAGKNLPASQKKILNQVKDELRKLYNKVK</sequence>